<evidence type="ECO:0000256" key="7">
    <source>
        <dbReference type="ARBA" id="ARBA00023065"/>
    </source>
</evidence>
<feature type="compositionally biased region" description="Basic and acidic residues" evidence="9">
    <location>
        <begin position="13"/>
        <end position="24"/>
    </location>
</feature>
<dbReference type="PANTHER" id="PTHR11562:SF17">
    <property type="entry name" value="RE54080P-RELATED"/>
    <property type="match status" value="1"/>
</dbReference>
<dbReference type="InterPro" id="IPR036837">
    <property type="entry name" value="Cation_efflux_CTD_sf"/>
</dbReference>
<evidence type="ECO:0000259" key="11">
    <source>
        <dbReference type="Pfam" id="PF01545"/>
    </source>
</evidence>
<feature type="transmembrane region" description="Helical" evidence="10">
    <location>
        <begin position="148"/>
        <end position="169"/>
    </location>
</feature>
<evidence type="ECO:0000256" key="4">
    <source>
        <dbReference type="ARBA" id="ARBA00022692"/>
    </source>
</evidence>
<keyword evidence="8 10" id="KW-0472">Membrane</keyword>
<feature type="transmembrane region" description="Helical" evidence="10">
    <location>
        <begin position="46"/>
        <end position="67"/>
    </location>
</feature>
<feature type="compositionally biased region" description="Basic residues" evidence="9">
    <location>
        <begin position="1"/>
        <end position="12"/>
    </location>
</feature>
<keyword evidence="3" id="KW-0813">Transport</keyword>
<protein>
    <submittedName>
        <fullName evidence="13">Cobalt-zinc-cadmium efflux system protein</fullName>
    </submittedName>
</protein>
<comment type="similarity">
    <text evidence="2">Belongs to the cation diffusion facilitator (CDF) transporter (TC 2.A.4) family. SLC30A subfamily.</text>
</comment>
<accession>A0A239GBW5</accession>
<dbReference type="SUPFAM" id="SSF161111">
    <property type="entry name" value="Cation efflux protein transmembrane domain-like"/>
    <property type="match status" value="1"/>
</dbReference>
<keyword evidence="7" id="KW-0406">Ion transport</keyword>
<feature type="domain" description="Cation efflux protein transmembrane" evidence="11">
    <location>
        <begin position="50"/>
        <end position="235"/>
    </location>
</feature>
<feature type="region of interest" description="Disordered" evidence="9">
    <location>
        <begin position="1"/>
        <end position="36"/>
    </location>
</feature>
<feature type="transmembrane region" description="Helical" evidence="10">
    <location>
        <begin position="181"/>
        <end position="203"/>
    </location>
</feature>
<evidence type="ECO:0000259" key="12">
    <source>
        <dbReference type="Pfam" id="PF16916"/>
    </source>
</evidence>
<dbReference type="RefSeq" id="WP_089219845.1">
    <property type="nucleotide sequence ID" value="NZ_FZOS01000011.1"/>
</dbReference>
<keyword evidence="6 10" id="KW-1133">Transmembrane helix</keyword>
<feature type="domain" description="Cation efflux protein cytoplasmic" evidence="12">
    <location>
        <begin position="247"/>
        <end position="316"/>
    </location>
</feature>
<reference evidence="14" key="1">
    <citation type="submission" date="2017-06" db="EMBL/GenBank/DDBJ databases">
        <authorList>
            <person name="Varghese N."/>
            <person name="Submissions S."/>
        </authorList>
    </citation>
    <scope>NUCLEOTIDE SEQUENCE [LARGE SCALE GENOMIC DNA]</scope>
    <source>
        <strain evidence="14">LNB2</strain>
    </source>
</reference>
<evidence type="ECO:0000313" key="13">
    <source>
        <dbReference type="EMBL" id="SNS66202.1"/>
    </source>
</evidence>
<dbReference type="EMBL" id="FZOS01000011">
    <property type="protein sequence ID" value="SNS66202.1"/>
    <property type="molecule type" value="Genomic_DNA"/>
</dbReference>
<dbReference type="AlphaFoldDB" id="A0A239GBW5"/>
<dbReference type="InterPro" id="IPR027469">
    <property type="entry name" value="Cation_efflux_TMD_sf"/>
</dbReference>
<dbReference type="InterPro" id="IPR027470">
    <property type="entry name" value="Cation_efflux_CTD"/>
</dbReference>
<dbReference type="Gene3D" id="1.20.1510.10">
    <property type="entry name" value="Cation efflux protein transmembrane domain"/>
    <property type="match status" value="1"/>
</dbReference>
<dbReference type="InterPro" id="IPR002524">
    <property type="entry name" value="Cation_efflux"/>
</dbReference>
<evidence type="ECO:0000256" key="2">
    <source>
        <dbReference type="ARBA" id="ARBA00008873"/>
    </source>
</evidence>
<feature type="compositionally biased region" description="Basic residues" evidence="9">
    <location>
        <begin position="25"/>
        <end position="36"/>
    </location>
</feature>
<dbReference type="Proteomes" id="UP000198281">
    <property type="component" value="Unassembled WGS sequence"/>
</dbReference>
<dbReference type="GO" id="GO:0005886">
    <property type="term" value="C:plasma membrane"/>
    <property type="evidence" value="ECO:0007669"/>
    <property type="project" value="TreeGrafter"/>
</dbReference>
<comment type="subcellular location">
    <subcellularLocation>
        <location evidence="1">Membrane</location>
        <topology evidence="1">Multi-pass membrane protein</topology>
    </subcellularLocation>
</comment>
<feature type="transmembrane region" description="Helical" evidence="10">
    <location>
        <begin position="117"/>
        <end position="136"/>
    </location>
</feature>
<name>A0A239GBW5_9SPHN</name>
<keyword evidence="4 10" id="KW-0812">Transmembrane</keyword>
<dbReference type="SUPFAM" id="SSF160240">
    <property type="entry name" value="Cation efflux protein cytoplasmic domain-like"/>
    <property type="match status" value="1"/>
</dbReference>
<feature type="transmembrane region" description="Helical" evidence="10">
    <location>
        <begin position="209"/>
        <end position="230"/>
    </location>
</feature>
<dbReference type="Pfam" id="PF01545">
    <property type="entry name" value="Cation_efflux"/>
    <property type="match status" value="1"/>
</dbReference>
<evidence type="ECO:0000256" key="1">
    <source>
        <dbReference type="ARBA" id="ARBA00004141"/>
    </source>
</evidence>
<evidence type="ECO:0000256" key="3">
    <source>
        <dbReference type="ARBA" id="ARBA00022448"/>
    </source>
</evidence>
<feature type="transmembrane region" description="Helical" evidence="10">
    <location>
        <begin position="79"/>
        <end position="96"/>
    </location>
</feature>
<dbReference type="InterPro" id="IPR050681">
    <property type="entry name" value="CDF/SLC30A"/>
</dbReference>
<dbReference type="OrthoDB" id="9809646at2"/>
<dbReference type="InterPro" id="IPR058533">
    <property type="entry name" value="Cation_efflux_TM"/>
</dbReference>
<evidence type="ECO:0000256" key="5">
    <source>
        <dbReference type="ARBA" id="ARBA00022906"/>
    </source>
</evidence>
<evidence type="ECO:0000256" key="6">
    <source>
        <dbReference type="ARBA" id="ARBA00022989"/>
    </source>
</evidence>
<evidence type="ECO:0000256" key="9">
    <source>
        <dbReference type="SAM" id="MobiDB-lite"/>
    </source>
</evidence>
<evidence type="ECO:0000256" key="8">
    <source>
        <dbReference type="ARBA" id="ARBA00023136"/>
    </source>
</evidence>
<sequence length="326" mass="33755">MGGAHNHNHLHGGHGDHGHDDHGHAHGGHGHGHAGHAHGPTNYGRAFALGIGLNLAFTAIEAGYGFATGSMALLADAGHNLSDVLGLVIAWGAWLLSRAKPTARYTYGLRSSSILAALFNAIFLLIACGAITLGAIQRFGEPHPVPGGTVMIVAAIGIAINLGTALLFLRGGKDDINIRGAFLHMAADAAVSAGVVIAGLLTLWTRAAWIDPATSLIIVLVIVIGTWGLLRESLAMAMNAVPGRIDPAAVTEALGAIPGVARVHHLHIWPTSTTETALTAHLVIPGGHPGDAFLDETADMLQDRFGIGHATLQIEHGESADCAFRR</sequence>
<dbReference type="GO" id="GO:0005385">
    <property type="term" value="F:zinc ion transmembrane transporter activity"/>
    <property type="evidence" value="ECO:0007669"/>
    <property type="project" value="TreeGrafter"/>
</dbReference>
<organism evidence="13 14">
    <name type="scientific">Edaphosphingomonas laterariae</name>
    <dbReference type="NCBI Taxonomy" id="861865"/>
    <lineage>
        <taxon>Bacteria</taxon>
        <taxon>Pseudomonadati</taxon>
        <taxon>Pseudomonadota</taxon>
        <taxon>Alphaproteobacteria</taxon>
        <taxon>Sphingomonadales</taxon>
        <taxon>Rhizorhabdaceae</taxon>
        <taxon>Edaphosphingomonas</taxon>
    </lineage>
</organism>
<dbReference type="Pfam" id="PF16916">
    <property type="entry name" value="ZT_dimer"/>
    <property type="match status" value="1"/>
</dbReference>
<keyword evidence="5" id="KW-0862">Zinc</keyword>
<evidence type="ECO:0000256" key="10">
    <source>
        <dbReference type="SAM" id="Phobius"/>
    </source>
</evidence>
<keyword evidence="14" id="KW-1185">Reference proteome</keyword>
<evidence type="ECO:0000313" key="14">
    <source>
        <dbReference type="Proteomes" id="UP000198281"/>
    </source>
</evidence>
<gene>
    <name evidence="13" type="ORF">SAMN06295912_111112</name>
</gene>
<keyword evidence="5" id="KW-0864">Zinc transport</keyword>
<dbReference type="PANTHER" id="PTHR11562">
    <property type="entry name" value="CATION EFFLUX PROTEIN/ ZINC TRANSPORTER"/>
    <property type="match status" value="1"/>
</dbReference>
<dbReference type="NCBIfam" id="TIGR01297">
    <property type="entry name" value="CDF"/>
    <property type="match status" value="1"/>
</dbReference>
<proteinExistence type="inferred from homology"/>